<dbReference type="InterPro" id="IPR023772">
    <property type="entry name" value="DNA-bd_HTH_TetR-type_CS"/>
</dbReference>
<sequence length="209" mass="24817">MYPKFSSLEPEKKENIINAAIKEFARSGYDRASTNEIVKEANIAKGSLFSYFHSKKELYVFLLNYIVEFIDKIYDELDWNETDIFQRLKEIAVIKFKIYRKFPRAFDFLKALAQENAPEVKSEIDNRMKKAVLDNGSARIYRNIDVTKFRDDIDIQKAINIIHWTALSFAEQQSNNINSYEDSDVEQLREWDNYLDLMKRCFYKKEENA</sequence>
<accession>A0A8J3IHH2</accession>
<dbReference type="GO" id="GO:0003677">
    <property type="term" value="F:DNA binding"/>
    <property type="evidence" value="ECO:0007669"/>
    <property type="project" value="UniProtKB-UniRule"/>
</dbReference>
<dbReference type="Pfam" id="PF00440">
    <property type="entry name" value="TetR_N"/>
    <property type="match status" value="1"/>
</dbReference>
<dbReference type="RefSeq" id="WP_220203321.1">
    <property type="nucleotide sequence ID" value="NZ_BNJK01000001.1"/>
</dbReference>
<dbReference type="InterPro" id="IPR001647">
    <property type="entry name" value="HTH_TetR"/>
</dbReference>
<evidence type="ECO:0000313" key="5">
    <source>
        <dbReference type="Proteomes" id="UP000597444"/>
    </source>
</evidence>
<gene>
    <name evidence="4" type="ORF">KSF_025430</name>
</gene>
<dbReference type="PROSITE" id="PS01081">
    <property type="entry name" value="HTH_TETR_1"/>
    <property type="match status" value="1"/>
</dbReference>
<dbReference type="InterPro" id="IPR036271">
    <property type="entry name" value="Tet_transcr_reg_TetR-rel_C_sf"/>
</dbReference>
<dbReference type="SUPFAM" id="SSF48498">
    <property type="entry name" value="Tetracyclin repressor-like, C-terminal domain"/>
    <property type="match status" value="1"/>
</dbReference>
<evidence type="ECO:0000256" key="2">
    <source>
        <dbReference type="PROSITE-ProRule" id="PRU00335"/>
    </source>
</evidence>
<organism evidence="4 5">
    <name type="scientific">Reticulibacter mediterranei</name>
    <dbReference type="NCBI Taxonomy" id="2778369"/>
    <lineage>
        <taxon>Bacteria</taxon>
        <taxon>Bacillati</taxon>
        <taxon>Chloroflexota</taxon>
        <taxon>Ktedonobacteria</taxon>
        <taxon>Ktedonobacterales</taxon>
        <taxon>Reticulibacteraceae</taxon>
        <taxon>Reticulibacter</taxon>
    </lineage>
</organism>
<name>A0A8J3IHH2_9CHLR</name>
<dbReference type="Proteomes" id="UP000597444">
    <property type="component" value="Unassembled WGS sequence"/>
</dbReference>
<proteinExistence type="predicted"/>
<dbReference type="PRINTS" id="PR00455">
    <property type="entry name" value="HTHTETR"/>
</dbReference>
<dbReference type="Gene3D" id="1.10.357.10">
    <property type="entry name" value="Tetracycline Repressor, domain 2"/>
    <property type="match status" value="1"/>
</dbReference>
<keyword evidence="1 2" id="KW-0238">DNA-binding</keyword>
<dbReference type="Gene3D" id="1.10.10.60">
    <property type="entry name" value="Homeodomain-like"/>
    <property type="match status" value="1"/>
</dbReference>
<dbReference type="PANTHER" id="PTHR43479">
    <property type="entry name" value="ACREF/ENVCD OPERON REPRESSOR-RELATED"/>
    <property type="match status" value="1"/>
</dbReference>
<evidence type="ECO:0000256" key="1">
    <source>
        <dbReference type="ARBA" id="ARBA00023125"/>
    </source>
</evidence>
<feature type="DNA-binding region" description="H-T-H motif" evidence="2">
    <location>
        <begin position="33"/>
        <end position="52"/>
    </location>
</feature>
<dbReference type="InterPro" id="IPR009057">
    <property type="entry name" value="Homeodomain-like_sf"/>
</dbReference>
<reference evidence="4" key="1">
    <citation type="submission" date="2020-10" db="EMBL/GenBank/DDBJ databases">
        <title>Taxonomic study of unclassified bacteria belonging to the class Ktedonobacteria.</title>
        <authorList>
            <person name="Yabe S."/>
            <person name="Wang C.M."/>
            <person name="Zheng Y."/>
            <person name="Sakai Y."/>
            <person name="Cavaletti L."/>
            <person name="Monciardini P."/>
            <person name="Donadio S."/>
        </authorList>
    </citation>
    <scope>NUCLEOTIDE SEQUENCE</scope>
    <source>
        <strain evidence="4">ID150040</strain>
    </source>
</reference>
<evidence type="ECO:0000259" key="3">
    <source>
        <dbReference type="PROSITE" id="PS50977"/>
    </source>
</evidence>
<dbReference type="PROSITE" id="PS50977">
    <property type="entry name" value="HTH_TETR_2"/>
    <property type="match status" value="1"/>
</dbReference>
<protein>
    <submittedName>
        <fullName evidence="4">TetR family transcriptional regulator</fullName>
    </submittedName>
</protein>
<dbReference type="PANTHER" id="PTHR43479:SF11">
    <property type="entry name" value="ACREF_ENVCD OPERON REPRESSOR-RELATED"/>
    <property type="match status" value="1"/>
</dbReference>
<evidence type="ECO:0000313" key="4">
    <source>
        <dbReference type="EMBL" id="GHO92495.1"/>
    </source>
</evidence>
<feature type="domain" description="HTH tetR-type" evidence="3">
    <location>
        <begin position="10"/>
        <end position="70"/>
    </location>
</feature>
<keyword evidence="5" id="KW-1185">Reference proteome</keyword>
<comment type="caution">
    <text evidence="4">The sequence shown here is derived from an EMBL/GenBank/DDBJ whole genome shotgun (WGS) entry which is preliminary data.</text>
</comment>
<dbReference type="SUPFAM" id="SSF46689">
    <property type="entry name" value="Homeodomain-like"/>
    <property type="match status" value="1"/>
</dbReference>
<dbReference type="InterPro" id="IPR050624">
    <property type="entry name" value="HTH-type_Tx_Regulator"/>
</dbReference>
<dbReference type="EMBL" id="BNJK01000001">
    <property type="protein sequence ID" value="GHO92495.1"/>
    <property type="molecule type" value="Genomic_DNA"/>
</dbReference>
<dbReference type="AlphaFoldDB" id="A0A8J3IHH2"/>